<keyword evidence="3 5" id="KW-1133">Transmembrane helix</keyword>
<proteinExistence type="predicted"/>
<feature type="transmembrane region" description="Helical" evidence="5">
    <location>
        <begin position="165"/>
        <end position="187"/>
    </location>
</feature>
<feature type="transmembrane region" description="Helical" evidence="5">
    <location>
        <begin position="439"/>
        <end position="461"/>
    </location>
</feature>
<dbReference type="EMBL" id="CACRTU010000026">
    <property type="protein sequence ID" value="VYU59191.1"/>
    <property type="molecule type" value="Genomic_DNA"/>
</dbReference>
<comment type="subcellular location">
    <subcellularLocation>
        <location evidence="1">Membrane</location>
        <topology evidence="1">Multi-pass membrane protein</topology>
    </subcellularLocation>
</comment>
<reference evidence="6" key="1">
    <citation type="submission" date="2019-11" db="EMBL/GenBank/DDBJ databases">
        <authorList>
            <person name="Feng L."/>
        </authorList>
    </citation>
    <scope>NUCLEOTIDE SEQUENCE</scope>
    <source>
        <strain evidence="6">CButyricumLFYP62</strain>
    </source>
</reference>
<feature type="transmembrane region" description="Helical" evidence="5">
    <location>
        <begin position="111"/>
        <end position="134"/>
    </location>
</feature>
<dbReference type="PANTHER" id="PTHR43424">
    <property type="entry name" value="LOCUS PUTATIVE PROTEIN 1-RELATED"/>
    <property type="match status" value="1"/>
</dbReference>
<evidence type="ECO:0000256" key="1">
    <source>
        <dbReference type="ARBA" id="ARBA00004141"/>
    </source>
</evidence>
<organism evidence="6">
    <name type="scientific">Clostridium butyricum</name>
    <dbReference type="NCBI Taxonomy" id="1492"/>
    <lineage>
        <taxon>Bacteria</taxon>
        <taxon>Bacillati</taxon>
        <taxon>Bacillota</taxon>
        <taxon>Clostridia</taxon>
        <taxon>Eubacteriales</taxon>
        <taxon>Clostridiaceae</taxon>
        <taxon>Clostridium</taxon>
    </lineage>
</organism>
<feature type="transmembrane region" description="Helical" evidence="5">
    <location>
        <begin position="247"/>
        <end position="267"/>
    </location>
</feature>
<dbReference type="PANTHER" id="PTHR43424:SF1">
    <property type="entry name" value="LOCUS PUTATIVE PROTEIN 1-RELATED"/>
    <property type="match status" value="1"/>
</dbReference>
<protein>
    <submittedName>
        <fullName evidence="6">O-antigen transporter</fullName>
    </submittedName>
</protein>
<sequence>MNIKKNFIYNVLYQILIMILPLITTPYIARVIGANGVGVQSYTYSVVNYFVLFAMLGVNNYGNRSIAAVRDDKEKLSKTFWSIYGLQAILSIIMLIIYMFYLIFITNENKVIASIQSIYIFSALLDINWFFFGIENFKITVTRNAFIKVISAFSIFIFVKKQDDLYIYSLILVIGTIISQAILWFFIKQYIYFVRVKIKDILEHLKPNLVLFVPVIAVSIYKVMDKIMIGSLSSMTQVGFYENSEKIINIPLGFIVALGTVMLPRMSNLLANGLLEESKKYISISMEFVMFIAIGSSFGLAAIAPIFVPIFLGREFTDCIDVVVLLVITILFIAWANVIRTQYLIPKKMDKVYIVSTALGAVVNFGINIFLIGIYGAKGASIGTIFAEFSVALYQTIKVKDDLDIKLYLKKSIVYIFPGLAMYLSIKAIGYYFNRTSIGVGIIEIFVGGFVYLVISFAYMVKSQNRLALDMINKFKSKFIIEKAVR</sequence>
<dbReference type="InterPro" id="IPR052556">
    <property type="entry name" value="PolySynth_Transporter"/>
</dbReference>
<dbReference type="RefSeq" id="WP_148347324.1">
    <property type="nucleotide sequence ID" value="NZ_CABIVR010000010.1"/>
</dbReference>
<evidence type="ECO:0000256" key="3">
    <source>
        <dbReference type="ARBA" id="ARBA00022989"/>
    </source>
</evidence>
<feature type="transmembrane region" description="Helical" evidence="5">
    <location>
        <begin position="41"/>
        <end position="62"/>
    </location>
</feature>
<dbReference type="InterPro" id="IPR002797">
    <property type="entry name" value="Polysacc_synth"/>
</dbReference>
<gene>
    <name evidence="6" type="primary">rfbX_2</name>
    <name evidence="6" type="ORF">CBLFYP62_02898</name>
</gene>
<dbReference type="CDD" id="cd13128">
    <property type="entry name" value="MATE_Wzx_like"/>
    <property type="match status" value="1"/>
</dbReference>
<evidence type="ECO:0000313" key="6">
    <source>
        <dbReference type="EMBL" id="VYU59191.1"/>
    </source>
</evidence>
<name>A0A6N3G4Y0_CLOBU</name>
<dbReference type="GO" id="GO:0016020">
    <property type="term" value="C:membrane"/>
    <property type="evidence" value="ECO:0007669"/>
    <property type="project" value="UniProtKB-SubCell"/>
</dbReference>
<feature type="transmembrane region" description="Helical" evidence="5">
    <location>
        <begin position="352"/>
        <end position="374"/>
    </location>
</feature>
<keyword evidence="2 5" id="KW-0812">Transmembrane</keyword>
<evidence type="ECO:0000256" key="5">
    <source>
        <dbReference type="SAM" id="Phobius"/>
    </source>
</evidence>
<keyword evidence="4 5" id="KW-0472">Membrane</keyword>
<feature type="transmembrane region" description="Helical" evidence="5">
    <location>
        <begin position="83"/>
        <end position="105"/>
    </location>
</feature>
<feature type="transmembrane region" description="Helical" evidence="5">
    <location>
        <begin position="288"/>
        <end position="310"/>
    </location>
</feature>
<dbReference type="AlphaFoldDB" id="A0A6N3G4Y0"/>
<feature type="transmembrane region" description="Helical" evidence="5">
    <location>
        <begin position="141"/>
        <end position="159"/>
    </location>
</feature>
<feature type="transmembrane region" description="Helical" evidence="5">
    <location>
        <begin position="7"/>
        <end position="29"/>
    </location>
</feature>
<evidence type="ECO:0000256" key="2">
    <source>
        <dbReference type="ARBA" id="ARBA00022692"/>
    </source>
</evidence>
<feature type="transmembrane region" description="Helical" evidence="5">
    <location>
        <begin position="208"/>
        <end position="224"/>
    </location>
</feature>
<evidence type="ECO:0000256" key="4">
    <source>
        <dbReference type="ARBA" id="ARBA00023136"/>
    </source>
</evidence>
<feature type="transmembrane region" description="Helical" evidence="5">
    <location>
        <begin position="322"/>
        <end position="340"/>
    </location>
</feature>
<accession>A0A6N3G4Y0</accession>
<dbReference type="Pfam" id="PF01943">
    <property type="entry name" value="Polysacc_synt"/>
    <property type="match status" value="1"/>
</dbReference>
<feature type="transmembrane region" description="Helical" evidence="5">
    <location>
        <begin position="413"/>
        <end position="433"/>
    </location>
</feature>